<dbReference type="Proteomes" id="UP000077927">
    <property type="component" value="Chromosome 1"/>
</dbReference>
<dbReference type="KEGG" id="rin:ACS15_1225"/>
<dbReference type="EMBL" id="CP012605">
    <property type="protein sequence ID" value="ANH74809.1"/>
    <property type="molecule type" value="Genomic_DNA"/>
</dbReference>
<reference evidence="1 2" key="1">
    <citation type="submission" date="2015-09" db="EMBL/GenBank/DDBJ databases">
        <authorList>
            <person name="Xu Y."/>
            <person name="Nagy A."/>
            <person name="Liu N.T."/>
            <person name="Nou X."/>
        </authorList>
    </citation>
    <scope>NUCLEOTIDE SEQUENCE [LARGE SCALE GENOMIC DNA]</scope>
    <source>
        <strain evidence="1 2">FC1138</strain>
    </source>
</reference>
<sequence>MGAIVIGLAARYGTREAGEPATVLLPFAADFENLTVGEVRPVIPV</sequence>
<gene>
    <name evidence="1" type="ORF">ACS15_1225</name>
</gene>
<name>A0AAC9BKW0_9RALS</name>
<proteinExistence type="predicted"/>
<protein>
    <submittedName>
        <fullName evidence="1">Uncharacterized protein</fullName>
    </submittedName>
</protein>
<evidence type="ECO:0000313" key="1">
    <source>
        <dbReference type="EMBL" id="ANH74809.1"/>
    </source>
</evidence>
<accession>A0AAC9BKW0</accession>
<dbReference type="AlphaFoldDB" id="A0AAC9BKW0"/>
<evidence type="ECO:0000313" key="2">
    <source>
        <dbReference type="Proteomes" id="UP000077927"/>
    </source>
</evidence>
<organism evidence="1 2">
    <name type="scientific">Ralstonia insidiosa</name>
    <dbReference type="NCBI Taxonomy" id="190721"/>
    <lineage>
        <taxon>Bacteria</taxon>
        <taxon>Pseudomonadati</taxon>
        <taxon>Pseudomonadota</taxon>
        <taxon>Betaproteobacteria</taxon>
        <taxon>Burkholderiales</taxon>
        <taxon>Burkholderiaceae</taxon>
        <taxon>Ralstonia</taxon>
    </lineage>
</organism>